<gene>
    <name evidence="2" type="ORF">IAR55_006665</name>
</gene>
<evidence type="ECO:0000313" key="2">
    <source>
        <dbReference type="EMBL" id="KAK8844815.1"/>
    </source>
</evidence>
<proteinExistence type="predicted"/>
<organism evidence="2 3">
    <name type="scientific">Kwoniella newhampshirensis</name>
    <dbReference type="NCBI Taxonomy" id="1651941"/>
    <lineage>
        <taxon>Eukaryota</taxon>
        <taxon>Fungi</taxon>
        <taxon>Dikarya</taxon>
        <taxon>Basidiomycota</taxon>
        <taxon>Agaricomycotina</taxon>
        <taxon>Tremellomycetes</taxon>
        <taxon>Tremellales</taxon>
        <taxon>Cryptococcaceae</taxon>
        <taxon>Kwoniella</taxon>
    </lineage>
</organism>
<feature type="compositionally biased region" description="Polar residues" evidence="1">
    <location>
        <begin position="229"/>
        <end position="243"/>
    </location>
</feature>
<comment type="caution">
    <text evidence="2">The sequence shown here is derived from an EMBL/GenBank/DDBJ whole genome shotgun (WGS) entry which is preliminary data.</text>
</comment>
<evidence type="ECO:0000313" key="3">
    <source>
        <dbReference type="Proteomes" id="UP001388673"/>
    </source>
</evidence>
<accession>A0AAW0YI23</accession>
<feature type="compositionally biased region" description="Polar residues" evidence="1">
    <location>
        <begin position="35"/>
        <end position="58"/>
    </location>
</feature>
<dbReference type="RefSeq" id="XP_066800039.1">
    <property type="nucleotide sequence ID" value="XM_066949745.1"/>
</dbReference>
<dbReference type="EMBL" id="JBCAWK010000013">
    <property type="protein sequence ID" value="KAK8844815.1"/>
    <property type="molecule type" value="Genomic_DNA"/>
</dbReference>
<reference evidence="2 3" key="1">
    <citation type="journal article" date="2024" name="bioRxiv">
        <title>Comparative genomics of Cryptococcus and Kwoniella reveals pathogenesis evolution and contrasting karyotype dynamics via intercentromeric recombination or chromosome fusion.</title>
        <authorList>
            <person name="Coelho M.A."/>
            <person name="David-Palma M."/>
            <person name="Shea T."/>
            <person name="Bowers K."/>
            <person name="McGinley-Smith S."/>
            <person name="Mohammad A.W."/>
            <person name="Gnirke A."/>
            <person name="Yurkov A.M."/>
            <person name="Nowrousian M."/>
            <person name="Sun S."/>
            <person name="Cuomo C.A."/>
            <person name="Heitman J."/>
        </authorList>
    </citation>
    <scope>NUCLEOTIDE SEQUENCE [LARGE SCALE GENOMIC DNA]</scope>
    <source>
        <strain evidence="2 3">CBS 13917</strain>
    </source>
</reference>
<sequence>MPQPTSDFLLSRRRRQPRSQSTSTIHTPWVEVGTSHLTPSSPGQSTSTLPTMHPTSSRTAEEFPSRPSRNFARVASASSPVTKFSIFKKRALGNEENIDMTGEELGSAAKDTVRTLKRRSMQLLRMSFGTSGKDTDGHTKDIAIGASHSTKDPPNIVMVSQDSFTLSTPPPTPPSPSLSTPSLTSFTLQPFTPLPDVHNIPYSLHEHAHSATHWTSPISKTPPVRHVLASNSGSENTPSSDLSYPSLVGDSSDSSGIRGILRPRYSRVPQNTPLSTLSTDGSSSSPASDLVWRYRSARRILTYETLINDPLPPPNGEPSRYSLPSATPVFSQRPIPPTHGRLDAASSPVVDSTPAFAEAGDPVFEACSALEALWEYGSDEGDATNVDLAIDVDDYPLPPSMHSSTTEPPPLPDAEAVDIPVKSPTHRHAESDATITYPIGSALSNDTLASLVEEVMTTAYRIPLKFERPRARRRLSVDSPFVSLYRASNPEALGECSEREGSI</sequence>
<feature type="region of interest" description="Disordered" evidence="1">
    <location>
        <begin position="1"/>
        <end position="68"/>
    </location>
</feature>
<feature type="compositionally biased region" description="Low complexity" evidence="1">
    <location>
        <begin position="272"/>
        <end position="286"/>
    </location>
</feature>
<protein>
    <submittedName>
        <fullName evidence="2">Uncharacterized protein</fullName>
    </submittedName>
</protein>
<evidence type="ECO:0000256" key="1">
    <source>
        <dbReference type="SAM" id="MobiDB-lite"/>
    </source>
</evidence>
<dbReference type="GeneID" id="92183923"/>
<feature type="region of interest" description="Disordered" evidence="1">
    <location>
        <begin position="162"/>
        <end position="184"/>
    </location>
</feature>
<dbReference type="Proteomes" id="UP001388673">
    <property type="component" value="Unassembled WGS sequence"/>
</dbReference>
<dbReference type="AlphaFoldDB" id="A0AAW0YI23"/>
<keyword evidence="3" id="KW-1185">Reference proteome</keyword>
<feature type="region of interest" description="Disordered" evidence="1">
    <location>
        <begin position="213"/>
        <end position="286"/>
    </location>
</feature>
<name>A0AAW0YI23_9TREE</name>
<dbReference type="KEGG" id="kne:92183923"/>